<feature type="region of interest" description="Disordered" evidence="1">
    <location>
        <begin position="87"/>
        <end position="109"/>
    </location>
</feature>
<evidence type="ECO:0000256" key="1">
    <source>
        <dbReference type="SAM" id="MobiDB-lite"/>
    </source>
</evidence>
<evidence type="ECO:0000256" key="2">
    <source>
        <dbReference type="SAM" id="SignalP"/>
    </source>
</evidence>
<dbReference type="EMBL" id="HBIR01047496">
    <property type="protein sequence ID" value="CAE0582032.1"/>
    <property type="molecule type" value="Transcribed_RNA"/>
</dbReference>
<accession>A0A6V2VIH8</accession>
<dbReference type="EMBL" id="HBIR01047497">
    <property type="protein sequence ID" value="CAE0582033.1"/>
    <property type="molecule type" value="Transcribed_RNA"/>
</dbReference>
<protein>
    <recommendedName>
        <fullName evidence="5">Secreted protein</fullName>
    </recommendedName>
</protein>
<feature type="chain" id="PRO_5036394152" description="Secreted protein" evidence="2">
    <location>
        <begin position="26"/>
        <end position="109"/>
    </location>
</feature>
<dbReference type="AlphaFoldDB" id="A0A6V2VIH8"/>
<sequence>MWYETWSLPSFLLLGSFFTSNPTPAKISARESSQPSRCRRGTCSLSASKPVSTPVAIVTIAAYVHTTIARPSFMPRFCAKMPLAEKPTDAAMPSGARPRAGAPYSATSS</sequence>
<name>A0A6V2VIH8_EMIHU</name>
<reference evidence="4" key="1">
    <citation type="submission" date="2021-01" db="EMBL/GenBank/DDBJ databases">
        <authorList>
            <person name="Corre E."/>
            <person name="Pelletier E."/>
            <person name="Niang G."/>
            <person name="Scheremetjew M."/>
            <person name="Finn R."/>
            <person name="Kale V."/>
            <person name="Holt S."/>
            <person name="Cochrane G."/>
            <person name="Meng A."/>
            <person name="Brown T."/>
            <person name="Cohen L."/>
        </authorList>
    </citation>
    <scope>NUCLEOTIDE SEQUENCE</scope>
    <source>
        <strain evidence="4">379</strain>
    </source>
</reference>
<evidence type="ECO:0000313" key="3">
    <source>
        <dbReference type="EMBL" id="CAE0582032.1"/>
    </source>
</evidence>
<proteinExistence type="predicted"/>
<evidence type="ECO:0008006" key="5">
    <source>
        <dbReference type="Google" id="ProtNLM"/>
    </source>
</evidence>
<keyword evidence="2" id="KW-0732">Signal</keyword>
<evidence type="ECO:0000313" key="4">
    <source>
        <dbReference type="EMBL" id="CAE0582033.1"/>
    </source>
</evidence>
<gene>
    <name evidence="3" type="ORF">EHUX00137_LOCUS37119</name>
    <name evidence="4" type="ORF">EHUX00137_LOCUS37120</name>
</gene>
<feature type="signal peptide" evidence="2">
    <location>
        <begin position="1"/>
        <end position="25"/>
    </location>
</feature>
<organism evidence="4">
    <name type="scientific">Emiliania huxleyi</name>
    <name type="common">Coccolithophore</name>
    <name type="synonym">Pontosphaera huxleyi</name>
    <dbReference type="NCBI Taxonomy" id="2903"/>
    <lineage>
        <taxon>Eukaryota</taxon>
        <taxon>Haptista</taxon>
        <taxon>Haptophyta</taxon>
        <taxon>Prymnesiophyceae</taxon>
        <taxon>Isochrysidales</taxon>
        <taxon>Noelaerhabdaceae</taxon>
        <taxon>Emiliania</taxon>
    </lineage>
</organism>